<dbReference type="Pfam" id="PF13205">
    <property type="entry name" value="Big_5"/>
    <property type="match status" value="1"/>
</dbReference>
<sequence length="1597" mass="176903">MEKGVGGLFVRHANSIDPTPRPGYKEALYTRLFEAWQVRRMSRFSFSALFGGAPGRRFATIGFTALILVVVATIVLQPFFGVKTVYAFDNFTLTAEQSDTLGIANNSSFLLESKQKINASAIKNDLSVNTDVSYKMNQLSDKKVRIAFEKPLDAAQVVSFKLQTQATDSSGQIISRPYSWAFQVKSPFRVLGTLPGTHQSQTPLDAAIEVNFSHENIDPKAFERALTITPALSGHIESSRRTFVFVPEKLTPQTIYTVTIDGSLGLTGSDETLGQSYTFQFETAPADEMRSSEFSLQDHFYSVSPSSTVAIPYYVYGEVDGAAVHIKVHRFVPTDKQPSAYDQYAEAVQKADDLMWTSYGSVNQIVDLSTMPITAEFDVTGMEFQWQKYLVFPSSLENGYYLAEFEVGGKQSWALIESSPLTAYIAKATNETLVWVNSADTHKPVKSANVRFVGDETFSPTDQNGLSSLSAENRNTQAYLDASHIEIKSGTDAIILSVDGQQSVIYGKGSFERMMGPVRDSQSSYWSYFYTDRPMYKPTDTLRFWGYAEDRKTGDRPENVRVWIGQSGWCSWSDLSCKEPEPLIFDESTVKVTERGTFEGVLDLIGVTPGYYDVVVEVNGQRVISRGISVSEYEKPAYTLTITPDVEAAFVGDTVGYTVHGEFFEGTPVKGLQVLTDTSFGQQTLILDEGGNARGSFIPYEEVLEGWRYPRPAYLSVSPARPEEGDITGSTNIMIFGPKVYLDVSWEDTSIQDHVGRVNLTARETQAINSWDPKVFAPKPRGGQVITGQLIEITYTRMEVGSSYDFVRKEVIKQYQYNRNEKTIDDFSVSTGPDGKAVYEFPAPNPDANYFVKLSAKDEFGRTDKTDVYVWQKQSYEYGQDMSLRFVNMDEKANPDAFKGYGVDEKVHLSIEQNEVPFIPGQNGSFLYFQAQQGVQETDVRTSSQYEFTFKREDIPNVAVYGVYFDGEAYAEIGNNFVWGGPTSLNIFYDVSLNELQMKVTSDKETYRPGEDVTLNVEVKNKEAQPIVGEVNLNMVDESFYTLAGENVNPLSELFRSVDSGVLSTQVSRETATMQSMAEGGGGGDRGRFIFKDTASFTTLVTDKEGKGTYRFTLPDNITSWRVTAQAFQTDQKLAGNTKININASLPFFAIPVMRDSYLDADEPVLLLRAGGTQVSSDTPVTYQVKISDAGVDQIFNTNAGSSARFPLPDLNIGPHEVTIVATAGNLKDTITRTVHIVPSRLVKPVIATAQLNGNTSVTGASDRLTYVTFLDGNRGQYYGNLLGLSETFGDRADEATVRVVATEMLHAEFGETQSVPDIMASSYQGQGIRLLPYGSEDYDLTAKIALFRQTPFDENQMKLFFENALYTEDQKGTSTSIDARQAAEAYAAIAAMGEPVLAEVQRFAAEKDLDTDTQLYLALALHFLGSDEEARMMYRELAKGLKKDVGYAYLPSEHVETVAEQTALLAVLAGALGEPERNQLFDYVMNQQAGNTLIALEQALYIKETLPTLQSGPVIVGYMIEGERKHVTLDKGQSVTIPVTPEELRDLRPSAEQGMVLAVSRYETPLVDPKAPVDNRLGLVRTYASVDGQQSTSFKE</sequence>
<dbReference type="SMART" id="SM01360">
    <property type="entry name" value="A2M"/>
    <property type="match status" value="1"/>
</dbReference>
<feature type="domain" description="Alpha-2-macroglobulin bait region" evidence="3">
    <location>
        <begin position="868"/>
        <end position="1043"/>
    </location>
</feature>
<gene>
    <name evidence="5" type="ORF">UU35_C0005G0001</name>
</gene>
<evidence type="ECO:0000259" key="3">
    <source>
        <dbReference type="SMART" id="SM01359"/>
    </source>
</evidence>
<dbReference type="EMBL" id="LCAH01000005">
    <property type="protein sequence ID" value="KKR87127.1"/>
    <property type="molecule type" value="Genomic_DNA"/>
</dbReference>
<dbReference type="Pfam" id="PF00207">
    <property type="entry name" value="A2M"/>
    <property type="match status" value="1"/>
</dbReference>
<evidence type="ECO:0000256" key="1">
    <source>
        <dbReference type="ARBA" id="ARBA00022729"/>
    </source>
</evidence>
<dbReference type="InterPro" id="IPR051802">
    <property type="entry name" value="YfhM-like"/>
</dbReference>
<dbReference type="Gene3D" id="2.60.40.3710">
    <property type="match status" value="1"/>
</dbReference>
<organism evidence="5 6">
    <name type="scientific">Candidatus Uhrbacteria bacterium GW2011_GWC2_41_11</name>
    <dbReference type="NCBI Taxonomy" id="1618985"/>
    <lineage>
        <taxon>Bacteria</taxon>
        <taxon>Candidatus Uhriibacteriota</taxon>
    </lineage>
</organism>
<evidence type="ECO:0000313" key="5">
    <source>
        <dbReference type="EMBL" id="KKR87127.1"/>
    </source>
</evidence>
<protein>
    <submittedName>
        <fullName evidence="5">Alpha-2-macroglobulin domain protein</fullName>
    </submittedName>
</protein>
<evidence type="ECO:0000313" key="6">
    <source>
        <dbReference type="Proteomes" id="UP000034616"/>
    </source>
</evidence>
<accession>A0A0G0XHI1</accession>
<keyword evidence="1" id="KW-0732">Signal</keyword>
<keyword evidence="2" id="KW-1133">Transmembrane helix</keyword>
<dbReference type="PANTHER" id="PTHR40094:SF1">
    <property type="entry name" value="UBIQUITIN DOMAIN-CONTAINING PROTEIN"/>
    <property type="match status" value="1"/>
</dbReference>
<name>A0A0G0XHI1_9BACT</name>
<feature type="transmembrane region" description="Helical" evidence="2">
    <location>
        <begin position="58"/>
        <end position="80"/>
    </location>
</feature>
<keyword evidence="2" id="KW-0812">Transmembrane</keyword>
<dbReference type="Gene3D" id="2.60.40.1930">
    <property type="match status" value="1"/>
</dbReference>
<reference evidence="5 6" key="1">
    <citation type="journal article" date="2015" name="Nature">
        <title>rRNA introns, odd ribosomes, and small enigmatic genomes across a large radiation of phyla.</title>
        <authorList>
            <person name="Brown C.T."/>
            <person name="Hug L.A."/>
            <person name="Thomas B.C."/>
            <person name="Sharon I."/>
            <person name="Castelle C.J."/>
            <person name="Singh A."/>
            <person name="Wilkins M.J."/>
            <person name="Williams K.H."/>
            <person name="Banfield J.F."/>
        </authorList>
    </citation>
    <scope>NUCLEOTIDE SEQUENCE [LARGE SCALE GENOMIC DNA]</scope>
</reference>
<dbReference type="InterPro" id="IPR032812">
    <property type="entry name" value="SbsA_Ig"/>
</dbReference>
<dbReference type="Gene3D" id="2.20.130.20">
    <property type="match status" value="1"/>
</dbReference>
<evidence type="ECO:0000256" key="2">
    <source>
        <dbReference type="SAM" id="Phobius"/>
    </source>
</evidence>
<feature type="domain" description="Alpha-2-macroglobulin" evidence="4">
    <location>
        <begin position="1094"/>
        <end position="1187"/>
    </location>
</feature>
<dbReference type="Proteomes" id="UP000034616">
    <property type="component" value="Unassembled WGS sequence"/>
</dbReference>
<dbReference type="SMART" id="SM01359">
    <property type="entry name" value="A2M_N_2"/>
    <property type="match status" value="1"/>
</dbReference>
<keyword evidence="2" id="KW-0472">Membrane</keyword>
<proteinExistence type="predicted"/>
<dbReference type="InterPro" id="IPR011625">
    <property type="entry name" value="A2M_N_BRD"/>
</dbReference>
<comment type="caution">
    <text evidence="5">The sequence shown here is derived from an EMBL/GenBank/DDBJ whole genome shotgun (WGS) entry which is preliminary data.</text>
</comment>
<dbReference type="Pfam" id="PF07703">
    <property type="entry name" value="A2M_BRD"/>
    <property type="match status" value="1"/>
</dbReference>
<feature type="non-terminal residue" evidence="5">
    <location>
        <position position="1597"/>
    </location>
</feature>
<dbReference type="InterPro" id="IPR001599">
    <property type="entry name" value="Macroglobln_a2"/>
</dbReference>
<dbReference type="PANTHER" id="PTHR40094">
    <property type="entry name" value="ALPHA-2-MACROGLOBULIN HOMOLOG"/>
    <property type="match status" value="1"/>
</dbReference>
<dbReference type="GO" id="GO:0004866">
    <property type="term" value="F:endopeptidase inhibitor activity"/>
    <property type="evidence" value="ECO:0007669"/>
    <property type="project" value="InterPro"/>
</dbReference>
<evidence type="ECO:0000259" key="4">
    <source>
        <dbReference type="SMART" id="SM01360"/>
    </source>
</evidence>